<dbReference type="GeneID" id="19304510"/>
<dbReference type="OrthoDB" id="2744882at2759"/>
<feature type="transmembrane region" description="Helical" evidence="2">
    <location>
        <begin position="83"/>
        <end position="99"/>
    </location>
</feature>
<feature type="compositionally biased region" description="Low complexity" evidence="1">
    <location>
        <begin position="435"/>
        <end position="487"/>
    </location>
</feature>
<name>S7RET7_GLOTA</name>
<dbReference type="eggNOG" id="ENOG502QXGM">
    <property type="taxonomic scope" value="Eukaryota"/>
</dbReference>
<feature type="compositionally biased region" description="Low complexity" evidence="1">
    <location>
        <begin position="417"/>
        <end position="427"/>
    </location>
</feature>
<dbReference type="RefSeq" id="XP_007869025.1">
    <property type="nucleotide sequence ID" value="XM_007870834.1"/>
</dbReference>
<feature type="compositionally biased region" description="Basic and acidic residues" evidence="1">
    <location>
        <begin position="585"/>
        <end position="611"/>
    </location>
</feature>
<keyword evidence="2" id="KW-1133">Transmembrane helix</keyword>
<feature type="compositionally biased region" description="Basic and acidic residues" evidence="1">
    <location>
        <begin position="709"/>
        <end position="725"/>
    </location>
</feature>
<feature type="transmembrane region" description="Helical" evidence="2">
    <location>
        <begin position="49"/>
        <end position="71"/>
    </location>
</feature>
<accession>S7RET7</accession>
<evidence type="ECO:0000313" key="4">
    <source>
        <dbReference type="Proteomes" id="UP000030669"/>
    </source>
</evidence>
<dbReference type="EMBL" id="KB469307">
    <property type="protein sequence ID" value="EPQ52765.1"/>
    <property type="molecule type" value="Genomic_DNA"/>
</dbReference>
<dbReference type="AlphaFoldDB" id="S7RET7"/>
<feature type="region of interest" description="Disordered" evidence="1">
    <location>
        <begin position="221"/>
        <end position="646"/>
    </location>
</feature>
<dbReference type="HOGENOM" id="CLU_363307_0_0_1"/>
<feature type="compositionally biased region" description="Low complexity" evidence="1">
    <location>
        <begin position="508"/>
        <end position="530"/>
    </location>
</feature>
<feature type="region of interest" description="Disordered" evidence="1">
    <location>
        <begin position="659"/>
        <end position="737"/>
    </location>
</feature>
<keyword evidence="2" id="KW-0812">Transmembrane</keyword>
<dbReference type="OMA" id="NPHHPGV"/>
<gene>
    <name evidence="3" type="ORF">GLOTRDRAFT_140394</name>
</gene>
<feature type="compositionally biased region" description="Basic and acidic residues" evidence="1">
    <location>
        <begin position="497"/>
        <end position="507"/>
    </location>
</feature>
<feature type="compositionally biased region" description="Low complexity" evidence="1">
    <location>
        <begin position="340"/>
        <end position="356"/>
    </location>
</feature>
<keyword evidence="2" id="KW-0472">Membrane</keyword>
<evidence type="ECO:0000313" key="3">
    <source>
        <dbReference type="EMBL" id="EPQ52765.1"/>
    </source>
</evidence>
<feature type="transmembrane region" description="Helical" evidence="2">
    <location>
        <begin position="105"/>
        <end position="124"/>
    </location>
</feature>
<evidence type="ECO:0000256" key="2">
    <source>
        <dbReference type="SAM" id="Phobius"/>
    </source>
</evidence>
<feature type="compositionally biased region" description="Low complexity" evidence="1">
    <location>
        <begin position="226"/>
        <end position="241"/>
    </location>
</feature>
<evidence type="ECO:0000256" key="1">
    <source>
        <dbReference type="SAM" id="MobiDB-lite"/>
    </source>
</evidence>
<dbReference type="Proteomes" id="UP000030669">
    <property type="component" value="Unassembled WGS sequence"/>
</dbReference>
<keyword evidence="4" id="KW-1185">Reference proteome</keyword>
<sequence length="769" mass="80602">MLYLAETTMNIVSAVLTLKPLPLGPNTLGLPGCSYSHQSSDSEMLKLALGSWSLVAAVTFIYFMLTLVNFINAMYPRGLSGQSLSVSSIPKLAPILYLFVRDGTIYFFIIFVAALLTITLTAIFPSRAISAMGYLWMTVTYSIMSARLYLNLRGAMVGSTTVGGPDSMELQIPQSRTEISNLAFAPDVSTSVSTASEYWGMPLPDERPRQSVANLIGRFEQQTKRQSVAPAVPRSSSVQSQNTGDSAIAEIKEKREWPPKSTVKESTSPPASVNAVRSPPKSPEILNGSPPSVPLPVSPPQNTTAPAAKPAEKKPATSGRPSTAPSTSRTPVKSNKAPEAKPAATATKAPPRTSVRSPPPSSHRPLQPQHTGSSATARPPRTPSRTGNNARPKTPSAPPSTRPKTPSASSGLYAPTAASLAKAKSASDIPKSPPTKKAASASAAADRLSKPTASSVAKARAAAATVTSPPRKAAAPARGAAPAPRGATKMRVGLAPAREKAKKEKAAGEATAAATAATATAAVVAEQAAVENPQNGDQVEDHQDLSGSTAAEELVEINHEAAEEHEEQSHQDQLPDEDVATEAPAPEHVEATGVERQEESNDATDDTHVDETEQPALDAAEQVHEADPVVEPGVAEPQEEAEQLAKEVMPNQIARVNEDIDAGDVVATVDESEPPASADEGPAPEEHVASEHEPEVEDVREPAAPAAEISHHEPDEPVSSDHEDVPANTKAPIGTGTDIEDIVSMLETKPVAAANVLHDAPEIPDIDDD</sequence>
<proteinExistence type="predicted"/>
<protein>
    <submittedName>
        <fullName evidence="3">Uncharacterized protein</fullName>
    </submittedName>
</protein>
<feature type="compositionally biased region" description="Polar residues" evidence="1">
    <location>
        <begin position="319"/>
        <end position="333"/>
    </location>
</feature>
<dbReference type="KEGG" id="gtr:GLOTRDRAFT_140394"/>
<organism evidence="3 4">
    <name type="scientific">Gloeophyllum trabeum (strain ATCC 11539 / FP-39264 / Madison 617)</name>
    <name type="common">Brown rot fungus</name>
    <dbReference type="NCBI Taxonomy" id="670483"/>
    <lineage>
        <taxon>Eukaryota</taxon>
        <taxon>Fungi</taxon>
        <taxon>Dikarya</taxon>
        <taxon>Basidiomycota</taxon>
        <taxon>Agaricomycotina</taxon>
        <taxon>Agaricomycetes</taxon>
        <taxon>Gloeophyllales</taxon>
        <taxon>Gloeophyllaceae</taxon>
        <taxon>Gloeophyllum</taxon>
    </lineage>
</organism>
<feature type="compositionally biased region" description="Basic and acidic residues" evidence="1">
    <location>
        <begin position="684"/>
        <end position="701"/>
    </location>
</feature>
<feature type="compositionally biased region" description="Basic and acidic residues" evidence="1">
    <location>
        <begin position="556"/>
        <end position="570"/>
    </location>
</feature>
<reference evidence="3 4" key="1">
    <citation type="journal article" date="2012" name="Science">
        <title>The Paleozoic origin of enzymatic lignin decomposition reconstructed from 31 fungal genomes.</title>
        <authorList>
            <person name="Floudas D."/>
            <person name="Binder M."/>
            <person name="Riley R."/>
            <person name="Barry K."/>
            <person name="Blanchette R.A."/>
            <person name="Henrissat B."/>
            <person name="Martinez A.T."/>
            <person name="Otillar R."/>
            <person name="Spatafora J.W."/>
            <person name="Yadav J.S."/>
            <person name="Aerts A."/>
            <person name="Benoit I."/>
            <person name="Boyd A."/>
            <person name="Carlson A."/>
            <person name="Copeland A."/>
            <person name="Coutinho P.M."/>
            <person name="de Vries R.P."/>
            <person name="Ferreira P."/>
            <person name="Findley K."/>
            <person name="Foster B."/>
            <person name="Gaskell J."/>
            <person name="Glotzer D."/>
            <person name="Gorecki P."/>
            <person name="Heitman J."/>
            <person name="Hesse C."/>
            <person name="Hori C."/>
            <person name="Igarashi K."/>
            <person name="Jurgens J.A."/>
            <person name="Kallen N."/>
            <person name="Kersten P."/>
            <person name="Kohler A."/>
            <person name="Kuees U."/>
            <person name="Kumar T.K.A."/>
            <person name="Kuo A."/>
            <person name="LaButti K."/>
            <person name="Larrondo L.F."/>
            <person name="Lindquist E."/>
            <person name="Ling A."/>
            <person name="Lombard V."/>
            <person name="Lucas S."/>
            <person name="Lundell T."/>
            <person name="Martin R."/>
            <person name="McLaughlin D.J."/>
            <person name="Morgenstern I."/>
            <person name="Morin E."/>
            <person name="Murat C."/>
            <person name="Nagy L.G."/>
            <person name="Nolan M."/>
            <person name="Ohm R.A."/>
            <person name="Patyshakuliyeva A."/>
            <person name="Rokas A."/>
            <person name="Ruiz-Duenas F.J."/>
            <person name="Sabat G."/>
            <person name="Salamov A."/>
            <person name="Samejima M."/>
            <person name="Schmutz J."/>
            <person name="Slot J.C."/>
            <person name="St John F."/>
            <person name="Stenlid J."/>
            <person name="Sun H."/>
            <person name="Sun S."/>
            <person name="Syed K."/>
            <person name="Tsang A."/>
            <person name="Wiebenga A."/>
            <person name="Young D."/>
            <person name="Pisabarro A."/>
            <person name="Eastwood D.C."/>
            <person name="Martin F."/>
            <person name="Cullen D."/>
            <person name="Grigoriev I.V."/>
            <person name="Hibbett D.S."/>
        </authorList>
    </citation>
    <scope>NUCLEOTIDE SEQUENCE [LARGE SCALE GENOMIC DNA]</scope>
    <source>
        <strain evidence="3 4">ATCC 11539</strain>
    </source>
</reference>
<feature type="transmembrane region" description="Helical" evidence="2">
    <location>
        <begin position="131"/>
        <end position="150"/>
    </location>
</feature>